<sequence length="370" mass="42589">MEDKQRKPLYSQVEEYLYRLICSNLKKGKNKIPSEHLLAQQFNVSRITSKRAINNLVDKGYLVRVKGSGTFINTELDENLLEKLRVYDEIPSSPLSLKNKKTVAMIIPDIKSRYMMNLVDGVQHLATKNGWNVILAVTMYDQILEELLIKKLLLSADALIIFPVNKNTYNQEIIKLSLQQFPLAVIDNVLRGVETSTITSNNRKAAYNATNYFLKKNKKHIAVITHPLDSAISLQERYIGYESALSDEKVPIYKNYILHDLKHYDENTSNKILKFLDENKEIDAILAFNYELGIKTINTVLENTTRLTTDDIIVFDEEFSEIYNLLKVKIKYVQQDAYTIGITAFQVILDQINSPNYLTQHVTIDTKLFV</sequence>
<proteinExistence type="predicted"/>
<name>A9KM49_LACP7</name>
<keyword evidence="1" id="KW-0678">Repressor</keyword>
<dbReference type="InterPro" id="IPR025997">
    <property type="entry name" value="SBP_2_dom"/>
</dbReference>
<dbReference type="PANTHER" id="PTHR30146:SF95">
    <property type="entry name" value="RIBOSE OPERON REPRESSOR"/>
    <property type="match status" value="1"/>
</dbReference>
<evidence type="ECO:0000313" key="7">
    <source>
        <dbReference type="Proteomes" id="UP000000370"/>
    </source>
</evidence>
<dbReference type="Gene3D" id="3.40.50.2300">
    <property type="match status" value="2"/>
</dbReference>
<evidence type="ECO:0000256" key="3">
    <source>
        <dbReference type="ARBA" id="ARBA00023125"/>
    </source>
</evidence>
<dbReference type="STRING" id="357809.Cphy_1012"/>
<dbReference type="GO" id="GO:0003700">
    <property type="term" value="F:DNA-binding transcription factor activity"/>
    <property type="evidence" value="ECO:0007669"/>
    <property type="project" value="InterPro"/>
</dbReference>
<evidence type="ECO:0000256" key="2">
    <source>
        <dbReference type="ARBA" id="ARBA00023015"/>
    </source>
</evidence>
<dbReference type="Pfam" id="PF13407">
    <property type="entry name" value="Peripla_BP_4"/>
    <property type="match status" value="1"/>
</dbReference>
<dbReference type="SMART" id="SM00345">
    <property type="entry name" value="HTH_GNTR"/>
    <property type="match status" value="1"/>
</dbReference>
<dbReference type="InterPro" id="IPR000524">
    <property type="entry name" value="Tscrpt_reg_HTH_GntR"/>
</dbReference>
<dbReference type="GO" id="GO:0000976">
    <property type="term" value="F:transcription cis-regulatory region binding"/>
    <property type="evidence" value="ECO:0007669"/>
    <property type="project" value="TreeGrafter"/>
</dbReference>
<dbReference type="Gene3D" id="1.10.10.10">
    <property type="entry name" value="Winged helix-like DNA-binding domain superfamily/Winged helix DNA-binding domain"/>
    <property type="match status" value="1"/>
</dbReference>
<dbReference type="InterPro" id="IPR036388">
    <property type="entry name" value="WH-like_DNA-bd_sf"/>
</dbReference>
<dbReference type="KEGG" id="cpy:Cphy_1012"/>
<dbReference type="PROSITE" id="PS50949">
    <property type="entry name" value="HTH_GNTR"/>
    <property type="match status" value="1"/>
</dbReference>
<dbReference type="PANTHER" id="PTHR30146">
    <property type="entry name" value="LACI-RELATED TRANSCRIPTIONAL REPRESSOR"/>
    <property type="match status" value="1"/>
</dbReference>
<keyword evidence="7" id="KW-1185">Reference proteome</keyword>
<accession>A9KM49</accession>
<dbReference type="RefSeq" id="WP_012199038.1">
    <property type="nucleotide sequence ID" value="NC_010001.1"/>
</dbReference>
<dbReference type="CDD" id="cd07377">
    <property type="entry name" value="WHTH_GntR"/>
    <property type="match status" value="1"/>
</dbReference>
<evidence type="ECO:0000313" key="6">
    <source>
        <dbReference type="EMBL" id="ABX41392.1"/>
    </source>
</evidence>
<dbReference type="HOGENOM" id="CLU_037628_15_0_9"/>
<dbReference type="InterPro" id="IPR036390">
    <property type="entry name" value="WH_DNA-bd_sf"/>
</dbReference>
<evidence type="ECO:0000256" key="1">
    <source>
        <dbReference type="ARBA" id="ARBA00022491"/>
    </source>
</evidence>
<dbReference type="Pfam" id="PF00392">
    <property type="entry name" value="GntR"/>
    <property type="match status" value="1"/>
</dbReference>
<gene>
    <name evidence="6" type="ordered locus">Cphy_1012</name>
</gene>
<dbReference type="InterPro" id="IPR028082">
    <property type="entry name" value="Peripla_BP_I"/>
</dbReference>
<evidence type="ECO:0000259" key="5">
    <source>
        <dbReference type="PROSITE" id="PS50949"/>
    </source>
</evidence>
<dbReference type="SMR" id="A9KM49"/>
<dbReference type="EMBL" id="CP000885">
    <property type="protein sequence ID" value="ABX41392.1"/>
    <property type="molecule type" value="Genomic_DNA"/>
</dbReference>
<dbReference type="CDD" id="cd06267">
    <property type="entry name" value="PBP1_LacI_sugar_binding-like"/>
    <property type="match status" value="1"/>
</dbReference>
<dbReference type="OrthoDB" id="9801546at2"/>
<keyword evidence="3" id="KW-0238">DNA-binding</keyword>
<dbReference type="AlphaFoldDB" id="A9KM49"/>
<dbReference type="SUPFAM" id="SSF53822">
    <property type="entry name" value="Periplasmic binding protein-like I"/>
    <property type="match status" value="1"/>
</dbReference>
<dbReference type="PRINTS" id="PR00035">
    <property type="entry name" value="HTHGNTR"/>
</dbReference>
<protein>
    <submittedName>
        <fullName evidence="6">Regulatory protein GntR HTH</fullName>
    </submittedName>
</protein>
<organism evidence="6 7">
    <name type="scientific">Lachnoclostridium phytofermentans (strain ATCC 700394 / DSM 18823 / ISDg)</name>
    <name type="common">Clostridium phytofermentans</name>
    <dbReference type="NCBI Taxonomy" id="357809"/>
    <lineage>
        <taxon>Bacteria</taxon>
        <taxon>Bacillati</taxon>
        <taxon>Bacillota</taxon>
        <taxon>Clostridia</taxon>
        <taxon>Lachnospirales</taxon>
        <taxon>Lachnospiraceae</taxon>
    </lineage>
</organism>
<dbReference type="eggNOG" id="COG1609">
    <property type="taxonomic scope" value="Bacteria"/>
</dbReference>
<dbReference type="Proteomes" id="UP000000370">
    <property type="component" value="Chromosome"/>
</dbReference>
<keyword evidence="2" id="KW-0805">Transcription regulation</keyword>
<evidence type="ECO:0000256" key="4">
    <source>
        <dbReference type="ARBA" id="ARBA00023163"/>
    </source>
</evidence>
<dbReference type="SUPFAM" id="SSF46785">
    <property type="entry name" value="Winged helix' DNA-binding domain"/>
    <property type="match status" value="1"/>
</dbReference>
<reference evidence="7" key="1">
    <citation type="submission" date="2007-11" db="EMBL/GenBank/DDBJ databases">
        <title>Complete genome sequence of Clostridium phytofermentans ISDg.</title>
        <authorList>
            <person name="Leschine S.B."/>
            <person name="Warnick T.A."/>
            <person name="Blanchard J.L."/>
            <person name="Schnell D.J."/>
            <person name="Petit E.L."/>
            <person name="LaTouf W.G."/>
            <person name="Copeland A."/>
            <person name="Lucas S."/>
            <person name="Lapidus A."/>
            <person name="Barry K."/>
            <person name="Glavina del Rio T."/>
            <person name="Dalin E."/>
            <person name="Tice H."/>
            <person name="Pitluck S."/>
            <person name="Kiss H."/>
            <person name="Brettin T."/>
            <person name="Bruce D."/>
            <person name="Detter J.C."/>
            <person name="Han C."/>
            <person name="Kuske C."/>
            <person name="Schmutz J."/>
            <person name="Larimer F."/>
            <person name="Land M."/>
            <person name="Hauser L."/>
            <person name="Kyrpides N."/>
            <person name="Kim E.A."/>
            <person name="Richardson P."/>
        </authorList>
    </citation>
    <scope>NUCLEOTIDE SEQUENCE [LARGE SCALE GENOMIC DNA]</scope>
    <source>
        <strain evidence="7">ATCC 700394 / DSM 18823 / ISDg</strain>
    </source>
</reference>
<feature type="domain" description="HTH gntR-type" evidence="5">
    <location>
        <begin position="7"/>
        <end position="75"/>
    </location>
</feature>
<keyword evidence="4" id="KW-0804">Transcription</keyword>